<accession>A0ABW4QF84</accession>
<evidence type="ECO:0000256" key="1">
    <source>
        <dbReference type="SAM" id="Phobius"/>
    </source>
</evidence>
<organism evidence="3 4">
    <name type="scientific">Planococcus chinensis</name>
    <dbReference type="NCBI Taxonomy" id="272917"/>
    <lineage>
        <taxon>Bacteria</taxon>
        <taxon>Bacillati</taxon>
        <taxon>Bacillota</taxon>
        <taxon>Bacilli</taxon>
        <taxon>Bacillales</taxon>
        <taxon>Caryophanaceae</taxon>
        <taxon>Planococcus</taxon>
    </lineage>
</organism>
<dbReference type="InterPro" id="IPR041489">
    <property type="entry name" value="PDZ_6"/>
</dbReference>
<feature type="transmembrane region" description="Helical" evidence="1">
    <location>
        <begin position="78"/>
        <end position="95"/>
    </location>
</feature>
<dbReference type="Proteomes" id="UP001597273">
    <property type="component" value="Unassembled WGS sequence"/>
</dbReference>
<reference evidence="4" key="1">
    <citation type="journal article" date="2019" name="Int. J. Syst. Evol. Microbiol.">
        <title>The Global Catalogue of Microorganisms (GCM) 10K type strain sequencing project: providing services to taxonomists for standard genome sequencing and annotation.</title>
        <authorList>
            <consortium name="The Broad Institute Genomics Platform"/>
            <consortium name="The Broad Institute Genome Sequencing Center for Infectious Disease"/>
            <person name="Wu L."/>
            <person name="Ma J."/>
        </authorList>
    </citation>
    <scope>NUCLEOTIDE SEQUENCE [LARGE SCALE GENOMIC DNA]</scope>
    <source>
        <strain evidence="4">CGMCC 1.15475</strain>
    </source>
</reference>
<gene>
    <name evidence="3" type="ORF">ACFSDB_04770</name>
</gene>
<feature type="transmembrane region" description="Helical" evidence="1">
    <location>
        <begin position="210"/>
        <end position="230"/>
    </location>
</feature>
<dbReference type="Gene3D" id="2.30.42.10">
    <property type="match status" value="1"/>
</dbReference>
<keyword evidence="1" id="KW-1133">Transmembrane helix</keyword>
<dbReference type="SMART" id="SM00228">
    <property type="entry name" value="PDZ"/>
    <property type="match status" value="1"/>
</dbReference>
<feature type="transmembrane region" description="Helical" evidence="1">
    <location>
        <begin position="52"/>
        <end position="72"/>
    </location>
</feature>
<dbReference type="SUPFAM" id="SSF50156">
    <property type="entry name" value="PDZ domain-like"/>
    <property type="match status" value="1"/>
</dbReference>
<evidence type="ECO:0000259" key="2">
    <source>
        <dbReference type="PROSITE" id="PS50106"/>
    </source>
</evidence>
<dbReference type="PROSITE" id="PS50106">
    <property type="entry name" value="PDZ"/>
    <property type="match status" value="1"/>
</dbReference>
<sequence>MDLLLDIGKFFVNPVLYIALLAAILLGYFRVKRERKMFRTRIEWGGTEFAGLIKDGLLFALILSAAIAGVGLAVPLQWLIGLSIISALMMILGIYYLGSFIYLALGAVILGWLASNQGWSADLLLAEYNGLFVDWAWLIPVALISGALLVVEGILIRRHGAASASPRLEKSSRGLLAATYMSKRLWLLPILFVVPSTVIEALPYWPQLPIGGSSFSLILFPVVFGFQGLSRNTLPAYLYSKIGNAVWKTGAATLLLALCSLFWAPLALAALVAGAAGRLAVTIYFEMKQRQGNNVVAPQPLGVMIVDVLPDSPAHKMGLVRGEVIRKVNGLSVSNEMELYEAIQVNAAHCRLEVLDHSREVRLRQHVIFRHDHHRLGLIVVK</sequence>
<dbReference type="RefSeq" id="WP_204890731.1">
    <property type="nucleotide sequence ID" value="NZ_JBHUFW010000004.1"/>
</dbReference>
<proteinExistence type="predicted"/>
<evidence type="ECO:0000313" key="3">
    <source>
        <dbReference type="EMBL" id="MFD1862229.1"/>
    </source>
</evidence>
<feature type="transmembrane region" description="Helical" evidence="1">
    <location>
        <begin position="242"/>
        <end position="263"/>
    </location>
</feature>
<keyword evidence="1" id="KW-0472">Membrane</keyword>
<feature type="transmembrane region" description="Helical" evidence="1">
    <location>
        <begin position="12"/>
        <end position="31"/>
    </location>
</feature>
<keyword evidence="4" id="KW-1185">Reference proteome</keyword>
<protein>
    <submittedName>
        <fullName evidence="3">PDZ domain-containing protein</fullName>
    </submittedName>
</protein>
<feature type="transmembrane region" description="Helical" evidence="1">
    <location>
        <begin position="185"/>
        <end position="204"/>
    </location>
</feature>
<comment type="caution">
    <text evidence="3">The sequence shown here is derived from an EMBL/GenBank/DDBJ whole genome shotgun (WGS) entry which is preliminary data.</text>
</comment>
<feature type="transmembrane region" description="Helical" evidence="1">
    <location>
        <begin position="135"/>
        <end position="156"/>
    </location>
</feature>
<dbReference type="EMBL" id="JBHUFW010000004">
    <property type="protein sequence ID" value="MFD1862229.1"/>
    <property type="molecule type" value="Genomic_DNA"/>
</dbReference>
<name>A0ABW4QF84_9BACL</name>
<feature type="domain" description="PDZ" evidence="2">
    <location>
        <begin position="268"/>
        <end position="345"/>
    </location>
</feature>
<dbReference type="InterPro" id="IPR001478">
    <property type="entry name" value="PDZ"/>
</dbReference>
<dbReference type="Pfam" id="PF17820">
    <property type="entry name" value="PDZ_6"/>
    <property type="match status" value="1"/>
</dbReference>
<feature type="transmembrane region" description="Helical" evidence="1">
    <location>
        <begin position="100"/>
        <end position="115"/>
    </location>
</feature>
<dbReference type="InterPro" id="IPR036034">
    <property type="entry name" value="PDZ_sf"/>
</dbReference>
<keyword evidence="1" id="KW-0812">Transmembrane</keyword>
<evidence type="ECO:0000313" key="4">
    <source>
        <dbReference type="Proteomes" id="UP001597273"/>
    </source>
</evidence>